<dbReference type="Proteomes" id="UP000094053">
    <property type="component" value="Unassembled WGS sequence"/>
</dbReference>
<name>A0A1E3RCE3_MYCFV</name>
<comment type="caution">
    <text evidence="1">The sequence shown here is derived from an EMBL/GenBank/DDBJ whole genome shotgun (WGS) entry which is preliminary data.</text>
</comment>
<organism evidence="1 2">
    <name type="scientific">Mycolicibacterium flavescens</name>
    <name type="common">Mycobacterium flavescens</name>
    <dbReference type="NCBI Taxonomy" id="1776"/>
    <lineage>
        <taxon>Bacteria</taxon>
        <taxon>Bacillati</taxon>
        <taxon>Actinomycetota</taxon>
        <taxon>Actinomycetes</taxon>
        <taxon>Mycobacteriales</taxon>
        <taxon>Mycobacteriaceae</taxon>
        <taxon>Mycolicibacterium</taxon>
    </lineage>
</organism>
<evidence type="ECO:0000313" key="1">
    <source>
        <dbReference type="EMBL" id="ODQ87509.1"/>
    </source>
</evidence>
<protein>
    <submittedName>
        <fullName evidence="1">Uncharacterized protein</fullName>
    </submittedName>
</protein>
<dbReference type="STRING" id="1776.BHQ18_23135"/>
<keyword evidence="2" id="KW-1185">Reference proteome</keyword>
<accession>A0A1E3RCE3</accession>
<sequence length="76" mass="8632">MQRIGKVAKNVAHEIKRDQDFPEQAERERRYLSHAELLMLAKAADRFETLTLVLGYRGPRSANRSRCGAGMWGIGC</sequence>
<dbReference type="EMBL" id="MIHA01000021">
    <property type="protein sequence ID" value="ODQ87509.1"/>
    <property type="molecule type" value="Genomic_DNA"/>
</dbReference>
<gene>
    <name evidence="1" type="ORF">BHQ18_23135</name>
</gene>
<reference evidence="2" key="1">
    <citation type="submission" date="2016-09" db="EMBL/GenBank/DDBJ databases">
        <authorList>
            <person name="Greninger A.L."/>
            <person name="Jerome K.R."/>
            <person name="Mcnair B."/>
            <person name="Wallis C."/>
            <person name="Fang F."/>
        </authorList>
    </citation>
    <scope>NUCLEOTIDE SEQUENCE [LARGE SCALE GENOMIC DNA]</scope>
    <source>
        <strain evidence="2">M6</strain>
    </source>
</reference>
<proteinExistence type="predicted"/>
<evidence type="ECO:0000313" key="2">
    <source>
        <dbReference type="Proteomes" id="UP000094053"/>
    </source>
</evidence>
<dbReference type="AlphaFoldDB" id="A0A1E3RCE3"/>